<evidence type="ECO:0000256" key="11">
    <source>
        <dbReference type="RuleBase" id="RU363047"/>
    </source>
</evidence>
<dbReference type="PANTHER" id="PTHR26452">
    <property type="entry name" value="OLFACTORY RECEPTOR"/>
    <property type="match status" value="1"/>
</dbReference>
<dbReference type="GO" id="GO:0005886">
    <property type="term" value="C:plasma membrane"/>
    <property type="evidence" value="ECO:0007669"/>
    <property type="project" value="UniProtKB-SubCell"/>
</dbReference>
<evidence type="ECO:0000256" key="8">
    <source>
        <dbReference type="ARBA" id="ARBA00023170"/>
    </source>
</evidence>
<sequence length="319" mass="36600">MLDIAKENQSSIREFILLGFGNLPQMQPFLFWFFLVIYLMTITGNLLIFLLVVTDRYLHTPMYFFLANLSCLDTCYSFNFLPKMLANLLTSERTISVSGCLAQYHFSCTCASIETYLLAAMSYDRYLAICRPLLYASIMNSRFCFQLMAAIGINSLVFNVILVAVVAQLVFCGPNVIDNFFCDLYPLMKLSCSDTSLFERFTFCMTIIFTIPPFLLTFTSYICIIITIINVKSTTGRRKAFSTCSSHLMVVCLFYGTLFIVYALPDSPSLGYLNKIFSIFYTVMTPLVNPLIYTLRNKEVHKALRRHFDKMIFFLSFVT</sequence>
<protein>
    <recommendedName>
        <fullName evidence="11">Olfactory receptor</fullName>
    </recommendedName>
</protein>
<dbReference type="GeneID" id="103053882"/>
<evidence type="ECO:0000313" key="13">
    <source>
        <dbReference type="Proteomes" id="UP000695026"/>
    </source>
</evidence>
<dbReference type="PRINTS" id="PR00245">
    <property type="entry name" value="OLFACTORYR"/>
</dbReference>
<evidence type="ECO:0000256" key="3">
    <source>
        <dbReference type="ARBA" id="ARBA00022692"/>
    </source>
</evidence>
<dbReference type="InterPro" id="IPR000276">
    <property type="entry name" value="GPCR_Rhodpsn"/>
</dbReference>
<gene>
    <name evidence="14" type="primary">LOC103053882</name>
</gene>
<dbReference type="GO" id="GO:0004930">
    <property type="term" value="F:G protein-coupled receptor activity"/>
    <property type="evidence" value="ECO:0007669"/>
    <property type="project" value="UniProtKB-KW"/>
</dbReference>
<evidence type="ECO:0000256" key="6">
    <source>
        <dbReference type="ARBA" id="ARBA00023040"/>
    </source>
</evidence>
<dbReference type="GO" id="GO:0004984">
    <property type="term" value="F:olfactory receptor activity"/>
    <property type="evidence" value="ECO:0007669"/>
    <property type="project" value="InterPro"/>
</dbReference>
<reference evidence="14" key="1">
    <citation type="submission" date="2025-08" db="UniProtKB">
        <authorList>
            <consortium name="RefSeq"/>
        </authorList>
    </citation>
    <scope>IDENTIFICATION</scope>
    <source>
        <tissue evidence="14">Liver</tissue>
    </source>
</reference>
<keyword evidence="3 10" id="KW-0812">Transmembrane</keyword>
<evidence type="ECO:0000256" key="10">
    <source>
        <dbReference type="RuleBase" id="RU000688"/>
    </source>
</evidence>
<feature type="transmembrane region" description="Helical" evidence="11">
    <location>
        <begin position="241"/>
        <end position="264"/>
    </location>
</feature>
<evidence type="ECO:0000256" key="7">
    <source>
        <dbReference type="ARBA" id="ARBA00023136"/>
    </source>
</evidence>
<dbReference type="Proteomes" id="UP000695026">
    <property type="component" value="Unplaced"/>
</dbReference>
<dbReference type="PROSITE" id="PS50262">
    <property type="entry name" value="G_PROTEIN_RECEP_F1_2"/>
    <property type="match status" value="1"/>
</dbReference>
<comment type="similarity">
    <text evidence="10">Belongs to the G-protein coupled receptor 1 family.</text>
</comment>
<comment type="subcellular location">
    <subcellularLocation>
        <location evidence="1 11">Cell membrane</location>
        <topology evidence="1 11">Multi-pass membrane protein</topology>
    </subcellularLocation>
</comment>
<evidence type="ECO:0000256" key="1">
    <source>
        <dbReference type="ARBA" id="ARBA00004651"/>
    </source>
</evidence>
<keyword evidence="4 11" id="KW-0552">Olfaction</keyword>
<dbReference type="SUPFAM" id="SSF81321">
    <property type="entry name" value="Family A G protein-coupled receptor-like"/>
    <property type="match status" value="1"/>
</dbReference>
<dbReference type="InterPro" id="IPR000725">
    <property type="entry name" value="Olfact_rcpt"/>
</dbReference>
<keyword evidence="6 10" id="KW-0297">G-protein coupled receptor</keyword>
<feature type="transmembrane region" description="Helical" evidence="11">
    <location>
        <begin position="276"/>
        <end position="295"/>
    </location>
</feature>
<organism evidence="13 14">
    <name type="scientific">Python bivittatus</name>
    <name type="common">Burmese python</name>
    <name type="synonym">Python molurus bivittatus</name>
    <dbReference type="NCBI Taxonomy" id="176946"/>
    <lineage>
        <taxon>Eukaryota</taxon>
        <taxon>Metazoa</taxon>
        <taxon>Chordata</taxon>
        <taxon>Craniata</taxon>
        <taxon>Vertebrata</taxon>
        <taxon>Euteleostomi</taxon>
        <taxon>Lepidosauria</taxon>
        <taxon>Squamata</taxon>
        <taxon>Bifurcata</taxon>
        <taxon>Unidentata</taxon>
        <taxon>Episquamata</taxon>
        <taxon>Toxicofera</taxon>
        <taxon>Serpentes</taxon>
        <taxon>Henophidia</taxon>
        <taxon>Pythonidae</taxon>
        <taxon>Python</taxon>
    </lineage>
</organism>
<dbReference type="InterPro" id="IPR017452">
    <property type="entry name" value="GPCR_Rhodpsn_7TM"/>
</dbReference>
<keyword evidence="13" id="KW-1185">Reference proteome</keyword>
<dbReference type="KEGG" id="pbi:103053882"/>
<feature type="domain" description="G-protein coupled receptors family 1 profile" evidence="12">
    <location>
        <begin position="44"/>
        <end position="293"/>
    </location>
</feature>
<evidence type="ECO:0000256" key="5">
    <source>
        <dbReference type="ARBA" id="ARBA00022989"/>
    </source>
</evidence>
<dbReference type="Pfam" id="PF13853">
    <property type="entry name" value="7tm_4"/>
    <property type="match status" value="1"/>
</dbReference>
<dbReference type="OMA" id="CASIETY"/>
<keyword evidence="7 11" id="KW-0472">Membrane</keyword>
<keyword evidence="11" id="KW-0716">Sensory transduction</keyword>
<feature type="transmembrane region" description="Helical" evidence="11">
    <location>
        <begin position="29"/>
        <end position="51"/>
    </location>
</feature>
<dbReference type="Gene3D" id="1.20.1070.10">
    <property type="entry name" value="Rhodopsin 7-helix transmembrane proteins"/>
    <property type="match status" value="1"/>
</dbReference>
<evidence type="ECO:0000313" key="14">
    <source>
        <dbReference type="RefSeq" id="XP_007441433.3"/>
    </source>
</evidence>
<dbReference type="PRINTS" id="PR00237">
    <property type="entry name" value="GPCRRHODOPSN"/>
</dbReference>
<keyword evidence="5 11" id="KW-1133">Transmembrane helix</keyword>
<name>A0A9F2RBQ3_PYTBI</name>
<evidence type="ECO:0000259" key="12">
    <source>
        <dbReference type="PROSITE" id="PS50262"/>
    </source>
</evidence>
<feature type="transmembrane region" description="Helical" evidence="11">
    <location>
        <begin position="143"/>
        <end position="171"/>
    </location>
</feature>
<dbReference type="AlphaFoldDB" id="A0A9F2RBQ3"/>
<dbReference type="PROSITE" id="PS00237">
    <property type="entry name" value="G_PROTEIN_RECEP_F1_1"/>
    <property type="match status" value="1"/>
</dbReference>
<evidence type="ECO:0000256" key="9">
    <source>
        <dbReference type="ARBA" id="ARBA00023224"/>
    </source>
</evidence>
<evidence type="ECO:0000256" key="4">
    <source>
        <dbReference type="ARBA" id="ARBA00022725"/>
    </source>
</evidence>
<feature type="transmembrane region" description="Helical" evidence="11">
    <location>
        <begin position="207"/>
        <end position="229"/>
    </location>
</feature>
<dbReference type="RefSeq" id="XP_007441433.3">
    <property type="nucleotide sequence ID" value="XM_007441371.3"/>
</dbReference>
<dbReference type="InterPro" id="IPR050516">
    <property type="entry name" value="Olfactory_GPCR"/>
</dbReference>
<dbReference type="CDD" id="cd15911">
    <property type="entry name" value="7tmA_OR11A-like"/>
    <property type="match status" value="1"/>
</dbReference>
<proteinExistence type="inferred from homology"/>
<dbReference type="FunFam" id="1.20.1070.10:FF:000015">
    <property type="entry name" value="Olfactory receptor"/>
    <property type="match status" value="1"/>
</dbReference>
<dbReference type="OrthoDB" id="5967130at2759"/>
<keyword evidence="9 10" id="KW-0807">Transducer</keyword>
<keyword evidence="8 10" id="KW-0675">Receptor</keyword>
<keyword evidence="2 11" id="KW-1003">Cell membrane</keyword>
<accession>A0A9F2RBQ3</accession>
<evidence type="ECO:0000256" key="2">
    <source>
        <dbReference type="ARBA" id="ARBA00022475"/>
    </source>
</evidence>